<evidence type="ECO:0000313" key="5">
    <source>
        <dbReference type="EMBL" id="CAB5076146.1"/>
    </source>
</evidence>
<dbReference type="AlphaFoldDB" id="A0A6J5ZSZ4"/>
<feature type="transmembrane region" description="Helical" evidence="1">
    <location>
        <begin position="64"/>
        <end position="82"/>
    </location>
</feature>
<proteinExistence type="predicted"/>
<evidence type="ECO:0000313" key="2">
    <source>
        <dbReference type="EMBL" id="CAB4344446.1"/>
    </source>
</evidence>
<reference evidence="2" key="1">
    <citation type="submission" date="2020-05" db="EMBL/GenBank/DDBJ databases">
        <authorList>
            <person name="Chiriac C."/>
            <person name="Salcher M."/>
            <person name="Ghai R."/>
            <person name="Kavagutti S V."/>
        </authorList>
    </citation>
    <scope>NUCLEOTIDE SEQUENCE</scope>
</reference>
<dbReference type="EMBL" id="CAESAL010000054">
    <property type="protein sequence ID" value="CAB4344446.1"/>
    <property type="molecule type" value="Genomic_DNA"/>
</dbReference>
<gene>
    <name evidence="3" type="ORF">UFOPK1762_00598</name>
    <name evidence="2" type="ORF">UFOPK3331_01364</name>
    <name evidence="4" type="ORF">UFOPK3785_01433</name>
    <name evidence="5" type="ORF">UFOPK4371_00665</name>
</gene>
<evidence type="ECO:0000313" key="4">
    <source>
        <dbReference type="EMBL" id="CAB4960289.1"/>
    </source>
</evidence>
<organism evidence="2">
    <name type="scientific">freshwater metagenome</name>
    <dbReference type="NCBI Taxonomy" id="449393"/>
    <lineage>
        <taxon>unclassified sequences</taxon>
        <taxon>metagenomes</taxon>
        <taxon>ecological metagenomes</taxon>
    </lineage>
</organism>
<keyword evidence="1" id="KW-0812">Transmembrane</keyword>
<accession>A0A6J5ZSZ4</accession>
<dbReference type="EMBL" id="CAFBRD010000026">
    <property type="protein sequence ID" value="CAB5076146.1"/>
    <property type="molecule type" value="Genomic_DNA"/>
</dbReference>
<dbReference type="EMBL" id="CAEZTY010000015">
    <property type="protein sequence ID" value="CAB4580815.1"/>
    <property type="molecule type" value="Genomic_DNA"/>
</dbReference>
<dbReference type="Pfam" id="PF04955">
    <property type="entry name" value="HupE_UreJ"/>
    <property type="match status" value="1"/>
</dbReference>
<sequence length="83" mass="8817">MSVLAHIVHNEETVIDKLLHPFSGLDHIASMVFAAAAIALFFIAMRGRSAATTAGTTTRLRSRLFVGLSSVLLLASVLVLVVV</sequence>
<dbReference type="InterPro" id="IPR007038">
    <property type="entry name" value="HupE_UreJ"/>
</dbReference>
<dbReference type="EMBL" id="CAFBNJ010000084">
    <property type="protein sequence ID" value="CAB4960289.1"/>
    <property type="molecule type" value="Genomic_DNA"/>
</dbReference>
<keyword evidence="1" id="KW-0472">Membrane</keyword>
<evidence type="ECO:0000256" key="1">
    <source>
        <dbReference type="SAM" id="Phobius"/>
    </source>
</evidence>
<protein>
    <submittedName>
        <fullName evidence="2">Unannotated protein</fullName>
    </submittedName>
</protein>
<feature type="transmembrane region" description="Helical" evidence="1">
    <location>
        <begin position="27"/>
        <end position="44"/>
    </location>
</feature>
<name>A0A6J5ZSZ4_9ZZZZ</name>
<keyword evidence="1" id="KW-1133">Transmembrane helix</keyword>
<evidence type="ECO:0000313" key="3">
    <source>
        <dbReference type="EMBL" id="CAB4580815.1"/>
    </source>
</evidence>